<feature type="transmembrane region" description="Helical" evidence="5">
    <location>
        <begin position="23"/>
        <end position="44"/>
    </location>
</feature>
<evidence type="ECO:0000313" key="8">
    <source>
        <dbReference type="Proteomes" id="UP000049983"/>
    </source>
</evidence>
<organism evidence="7 8">
    <name type="scientific">Roseibium album</name>
    <dbReference type="NCBI Taxonomy" id="311410"/>
    <lineage>
        <taxon>Bacteria</taxon>
        <taxon>Pseudomonadati</taxon>
        <taxon>Pseudomonadota</taxon>
        <taxon>Alphaproteobacteria</taxon>
        <taxon>Hyphomicrobiales</taxon>
        <taxon>Stappiaceae</taxon>
        <taxon>Roseibium</taxon>
    </lineage>
</organism>
<dbReference type="STRING" id="311410.LA5095_04744"/>
<feature type="domain" description="EamA" evidence="6">
    <location>
        <begin position="170"/>
        <end position="303"/>
    </location>
</feature>
<dbReference type="GO" id="GO:0016020">
    <property type="term" value="C:membrane"/>
    <property type="evidence" value="ECO:0007669"/>
    <property type="project" value="UniProtKB-SubCell"/>
</dbReference>
<dbReference type="SUPFAM" id="SSF103481">
    <property type="entry name" value="Multidrug resistance efflux transporter EmrE"/>
    <property type="match status" value="2"/>
</dbReference>
<accession>A0A0M7AVY7</accession>
<dbReference type="PANTHER" id="PTHR32322">
    <property type="entry name" value="INNER MEMBRANE TRANSPORTER"/>
    <property type="match status" value="1"/>
</dbReference>
<name>A0A0M7AVY7_9HYPH</name>
<protein>
    <submittedName>
        <fullName evidence="7">S-adenosylmethionine/S-adenosylhomocysteine transporter</fullName>
    </submittedName>
</protein>
<dbReference type="InterPro" id="IPR050638">
    <property type="entry name" value="AA-Vitamin_Transporters"/>
</dbReference>
<feature type="domain" description="EamA" evidence="6">
    <location>
        <begin position="24"/>
        <end position="155"/>
    </location>
</feature>
<dbReference type="PANTHER" id="PTHR32322:SF9">
    <property type="entry name" value="AMINO-ACID METABOLITE EFFLUX PUMP-RELATED"/>
    <property type="match status" value="1"/>
</dbReference>
<feature type="transmembrane region" description="Helical" evidence="5">
    <location>
        <begin position="50"/>
        <end position="68"/>
    </location>
</feature>
<sequence>MYATNIVAGWSEVLKEKASPADIILWIVLAALWSSSYTAIKVGVQSFDPVILVAGRLSIGAFVLYAILKMNRMPLSRQPEDWKHYAVSGLMGSAIPFLLISYGEQTVDSALASILMGIAPVTTVFMASIVFADEHLTRRIVLGLVCGVAGIILLVGPGALTDLGGDLPAQLSILAAALCYGVTTIYVRRFVKRPPLEMATGSTIVAAGAMIGMMVLSGANPTDIELTATAVGAVIYLGLFSTALATLIYFQLVPRLGATRMSQVNFAVPVGGALIGATVLSETIMTHQLAALGAILIAIFLVTRKPRRGG</sequence>
<dbReference type="OrthoDB" id="9810556at2"/>
<comment type="subcellular location">
    <subcellularLocation>
        <location evidence="1">Membrane</location>
        <topology evidence="1">Multi-pass membrane protein</topology>
    </subcellularLocation>
</comment>
<keyword evidence="3 5" id="KW-1133">Transmembrane helix</keyword>
<evidence type="ECO:0000256" key="3">
    <source>
        <dbReference type="ARBA" id="ARBA00022989"/>
    </source>
</evidence>
<feature type="transmembrane region" description="Helical" evidence="5">
    <location>
        <begin position="109"/>
        <end position="131"/>
    </location>
</feature>
<keyword evidence="8" id="KW-1185">Reference proteome</keyword>
<dbReference type="Proteomes" id="UP000049983">
    <property type="component" value="Unassembled WGS sequence"/>
</dbReference>
<dbReference type="InterPro" id="IPR000620">
    <property type="entry name" value="EamA_dom"/>
</dbReference>
<keyword evidence="4 5" id="KW-0472">Membrane</keyword>
<dbReference type="AlphaFoldDB" id="A0A0M7AVY7"/>
<evidence type="ECO:0000256" key="1">
    <source>
        <dbReference type="ARBA" id="ARBA00004141"/>
    </source>
</evidence>
<feature type="transmembrane region" description="Helical" evidence="5">
    <location>
        <begin position="264"/>
        <end position="280"/>
    </location>
</feature>
<feature type="transmembrane region" description="Helical" evidence="5">
    <location>
        <begin position="167"/>
        <end position="187"/>
    </location>
</feature>
<gene>
    <name evidence="7" type="ORF">LA5096_01723</name>
</gene>
<evidence type="ECO:0000256" key="2">
    <source>
        <dbReference type="ARBA" id="ARBA00022692"/>
    </source>
</evidence>
<dbReference type="EMBL" id="CXWC01000003">
    <property type="protein sequence ID" value="CTQ68229.1"/>
    <property type="molecule type" value="Genomic_DNA"/>
</dbReference>
<evidence type="ECO:0000313" key="7">
    <source>
        <dbReference type="EMBL" id="CTQ68229.1"/>
    </source>
</evidence>
<evidence type="ECO:0000256" key="5">
    <source>
        <dbReference type="SAM" id="Phobius"/>
    </source>
</evidence>
<feature type="transmembrane region" description="Helical" evidence="5">
    <location>
        <begin position="84"/>
        <end position="103"/>
    </location>
</feature>
<reference evidence="8" key="1">
    <citation type="submission" date="2015-07" db="EMBL/GenBank/DDBJ databases">
        <authorList>
            <person name="Rodrigo-Torres Lidia"/>
            <person name="Arahal R.David."/>
        </authorList>
    </citation>
    <scope>NUCLEOTIDE SEQUENCE [LARGE SCALE GENOMIC DNA]</scope>
    <source>
        <strain evidence="8">CECT 5096</strain>
    </source>
</reference>
<proteinExistence type="predicted"/>
<feature type="transmembrane region" description="Helical" evidence="5">
    <location>
        <begin position="286"/>
        <end position="303"/>
    </location>
</feature>
<dbReference type="InterPro" id="IPR037185">
    <property type="entry name" value="EmrE-like"/>
</dbReference>
<keyword evidence="2 5" id="KW-0812">Transmembrane</keyword>
<dbReference type="Pfam" id="PF00892">
    <property type="entry name" value="EamA"/>
    <property type="match status" value="2"/>
</dbReference>
<evidence type="ECO:0000259" key="6">
    <source>
        <dbReference type="Pfam" id="PF00892"/>
    </source>
</evidence>
<feature type="transmembrane region" description="Helical" evidence="5">
    <location>
        <begin position="199"/>
        <end position="219"/>
    </location>
</feature>
<feature type="transmembrane region" description="Helical" evidence="5">
    <location>
        <begin position="140"/>
        <end position="161"/>
    </location>
</feature>
<evidence type="ECO:0000256" key="4">
    <source>
        <dbReference type="ARBA" id="ARBA00023136"/>
    </source>
</evidence>
<feature type="transmembrane region" description="Helical" evidence="5">
    <location>
        <begin position="231"/>
        <end position="252"/>
    </location>
</feature>